<evidence type="ECO:0000256" key="4">
    <source>
        <dbReference type="SAM" id="SignalP"/>
    </source>
</evidence>
<feature type="chain" id="PRO_5037930144" evidence="4">
    <location>
        <begin position="27"/>
        <end position="606"/>
    </location>
</feature>
<reference evidence="6 7" key="1">
    <citation type="submission" date="2021-03" db="EMBL/GenBank/DDBJ databases">
        <title>Lysobacter sp. nov. isolated from soil of gangwondo yeongwol, south Korea.</title>
        <authorList>
            <person name="Kim K.R."/>
            <person name="Kim K.H."/>
            <person name="Jeon C.O."/>
        </authorList>
    </citation>
    <scope>NUCLEOTIDE SEQUENCE [LARGE SCALE GENOMIC DNA]</scope>
    <source>
        <strain evidence="6 7">R19</strain>
    </source>
</reference>
<feature type="region of interest" description="Disordered" evidence="2">
    <location>
        <begin position="496"/>
        <end position="559"/>
    </location>
</feature>
<feature type="region of interest" description="Disordered" evidence="2">
    <location>
        <begin position="177"/>
        <end position="230"/>
    </location>
</feature>
<dbReference type="EMBL" id="CP071518">
    <property type="protein sequence ID" value="QSX80045.1"/>
    <property type="molecule type" value="Genomic_DNA"/>
</dbReference>
<keyword evidence="4" id="KW-0732">Signal</keyword>
<keyword evidence="7" id="KW-1185">Reference proteome</keyword>
<dbReference type="CDD" id="cd00118">
    <property type="entry name" value="LysM"/>
    <property type="match status" value="1"/>
</dbReference>
<proteinExistence type="predicted"/>
<dbReference type="Gene3D" id="3.10.350.10">
    <property type="entry name" value="LysM domain"/>
    <property type="match status" value="1"/>
</dbReference>
<evidence type="ECO:0000256" key="1">
    <source>
        <dbReference type="SAM" id="Coils"/>
    </source>
</evidence>
<organism evidence="6 7">
    <name type="scientific">Agrilutibacter solisilvae</name>
    <dbReference type="NCBI Taxonomy" id="2763317"/>
    <lineage>
        <taxon>Bacteria</taxon>
        <taxon>Pseudomonadati</taxon>
        <taxon>Pseudomonadota</taxon>
        <taxon>Gammaproteobacteria</taxon>
        <taxon>Lysobacterales</taxon>
        <taxon>Lysobacteraceae</taxon>
        <taxon>Agrilutibacter</taxon>
    </lineage>
</organism>
<dbReference type="NCBIfam" id="TIGR03505">
    <property type="entry name" value="FimV_core"/>
    <property type="match status" value="1"/>
</dbReference>
<feature type="compositionally biased region" description="Pro residues" evidence="2">
    <location>
        <begin position="204"/>
        <end position="220"/>
    </location>
</feature>
<sequence length="606" mass="63132">MRPVVKAIAGTVLALMAALASFSAAALGLGQIEVKSSLGQPLLAEIPIVTSDPTELEQLQAVLASPETFARIGMLPPTGVVADLRFTQALDARGNPIIRVTSVAPVTEPLLTFLVEVDWGQGRLVREYSALVDTPRTVSAPLQPSIQAPSVEAPAVIERPAAAPPPAAEDIAAEELPPEEVSADGAAPSDAPAPSPDAIAASPDIPPPPVATPVPSPVAPSPTEAGELQVRPGDTLSTIAGRVGQGGTLDQTMIALLRANPEAFIDGNINRLRAGAVLRAPGGDALNELDPRQASAIVNAQMQEWRDARRAVPQPALDAEPARPAAIRNTATPAAAGAAAPRVAGARLEIVPPGASDATRAGTQSGVSAGGEGAMLQQELVQTKETLAAREAEAQELKSRVAELEKLRQQQDQLIQMKDSELAAAQQRLAQAQSEQTQASLMPWVFAGVAALALGLLMAWVMRRRDQSAPKFRNPATVPAPAPSIADAFGPTVGAAAVAAEPERAPEPEPEPEPELVLEPDPVQPPPPVRKPEAPRTAVPAWHTGNTPAQQRPDPGAQAAYERIELAQAYLDVGDMASARQLLGEVVINGDHAARQQASRMLRELE</sequence>
<dbReference type="InterPro" id="IPR018392">
    <property type="entry name" value="LysM"/>
</dbReference>
<evidence type="ECO:0000313" key="7">
    <source>
        <dbReference type="Proteomes" id="UP000639274"/>
    </source>
</evidence>
<evidence type="ECO:0000256" key="2">
    <source>
        <dbReference type="SAM" id="MobiDB-lite"/>
    </source>
</evidence>
<keyword evidence="3" id="KW-0812">Transmembrane</keyword>
<name>A0A974Y3M7_9GAMM</name>
<dbReference type="Gene3D" id="1.20.58.2200">
    <property type="match status" value="1"/>
</dbReference>
<accession>A0A974Y3M7</accession>
<dbReference type="Proteomes" id="UP000639274">
    <property type="component" value="Chromosome"/>
</dbReference>
<gene>
    <name evidence="6" type="ORF">I8J32_011385</name>
</gene>
<feature type="domain" description="FimV N-terminal" evidence="5">
    <location>
        <begin position="27"/>
        <end position="135"/>
    </location>
</feature>
<evidence type="ECO:0000313" key="6">
    <source>
        <dbReference type="EMBL" id="QSX80045.1"/>
    </source>
</evidence>
<keyword evidence="3" id="KW-1133">Transmembrane helix</keyword>
<dbReference type="Pfam" id="PF25800">
    <property type="entry name" value="FimV_N"/>
    <property type="match status" value="1"/>
</dbReference>
<dbReference type="AlphaFoldDB" id="A0A974Y3M7"/>
<dbReference type="InterPro" id="IPR020011">
    <property type="entry name" value="FimV_C"/>
</dbReference>
<feature type="coiled-coil region" evidence="1">
    <location>
        <begin position="380"/>
        <end position="442"/>
    </location>
</feature>
<feature type="transmembrane region" description="Helical" evidence="3">
    <location>
        <begin position="441"/>
        <end position="462"/>
    </location>
</feature>
<dbReference type="InterPro" id="IPR038440">
    <property type="entry name" value="FimV_C_sf"/>
</dbReference>
<evidence type="ECO:0000259" key="5">
    <source>
        <dbReference type="Pfam" id="PF25800"/>
    </source>
</evidence>
<keyword evidence="3" id="KW-0472">Membrane</keyword>
<dbReference type="InterPro" id="IPR036779">
    <property type="entry name" value="LysM_dom_sf"/>
</dbReference>
<keyword evidence="1" id="KW-0175">Coiled coil</keyword>
<evidence type="ECO:0000256" key="3">
    <source>
        <dbReference type="SAM" id="Phobius"/>
    </source>
</evidence>
<dbReference type="InterPro" id="IPR020012">
    <property type="entry name" value="LysM_FimV"/>
</dbReference>
<protein>
    <submittedName>
        <fullName evidence="6">LysM peptidoglycan-binding domain-containing protein</fullName>
    </submittedName>
</protein>
<feature type="signal peptide" evidence="4">
    <location>
        <begin position="1"/>
        <end position="26"/>
    </location>
</feature>
<dbReference type="KEGG" id="lsf:I8J32_011385"/>
<dbReference type="InterPro" id="IPR057840">
    <property type="entry name" value="FimV_N"/>
</dbReference>
<feature type="compositionally biased region" description="Low complexity" evidence="2">
    <location>
        <begin position="183"/>
        <end position="203"/>
    </location>
</feature>
<feature type="compositionally biased region" description="Acidic residues" evidence="2">
    <location>
        <begin position="508"/>
        <end position="518"/>
    </location>
</feature>
<dbReference type="NCBIfam" id="TIGR03504">
    <property type="entry name" value="FimV_Cterm"/>
    <property type="match status" value="1"/>
</dbReference>